<dbReference type="RefSeq" id="WP_213656336.1">
    <property type="nucleotide sequence ID" value="NZ_BOSL01000018.1"/>
</dbReference>
<evidence type="ECO:0000256" key="1">
    <source>
        <dbReference type="ARBA" id="ARBA00024353"/>
    </source>
</evidence>
<evidence type="ECO:0000259" key="5">
    <source>
        <dbReference type="Pfam" id="PF13490"/>
    </source>
</evidence>
<comment type="similarity">
    <text evidence="1">Belongs to the zinc-associated anti-sigma factor (ZAS) superfamily. Anti-sigma-W factor family.</text>
</comment>
<sequence length="405" mass="42985">MKCPEAVEWMHRYIDHDLNEEESSVLFEHMRNCPDCSEKFALLNEISAKLEELPKVTPRFSLVDSILPQLDEIDRARQEGSAAEDVPGTMVAAKTTSEMSRSSRPGRAPRRSRAYLTGAFGLAAAMILGVFIYQYEPRTVPNAEIAPQVAYDTSSSAVEDSSSADNAAPETEKSAKLFSDQADSGAAGSSPQEDPNTPEASEGLRSSSDNAGGNSDRETQQTTAPNEAGNAADSSKGNPPASGGGDKTPASTKADGPSTATPTENTPASQQDGAPVTGDEKASLKAIPEKTPVEEFADTGLMGIANFIESNQWSSPDGLYTAELSDQHVMVYRNDSGERKLLVKQLVEGNWVKGEWSEDGKTFTYETEKDGVSAAHVVHPEQTEGDTSTGTGNGNGTGNSTANQP</sequence>
<feature type="transmembrane region" description="Helical" evidence="4">
    <location>
        <begin position="114"/>
        <end position="135"/>
    </location>
</feature>
<dbReference type="InterPro" id="IPR041916">
    <property type="entry name" value="Anti_sigma_zinc_sf"/>
</dbReference>
<accession>A0ABQ4MH90</accession>
<evidence type="ECO:0000256" key="3">
    <source>
        <dbReference type="SAM" id="MobiDB-lite"/>
    </source>
</evidence>
<dbReference type="Proteomes" id="UP000679992">
    <property type="component" value="Unassembled WGS sequence"/>
</dbReference>
<feature type="compositionally biased region" description="Polar residues" evidence="3">
    <location>
        <begin position="258"/>
        <end position="272"/>
    </location>
</feature>
<keyword evidence="4" id="KW-0472">Membrane</keyword>
<feature type="compositionally biased region" description="Low complexity" evidence="3">
    <location>
        <begin position="179"/>
        <end position="190"/>
    </location>
</feature>
<feature type="compositionally biased region" description="Basic and acidic residues" evidence="3">
    <location>
        <begin position="278"/>
        <end position="291"/>
    </location>
</feature>
<evidence type="ECO:0000313" key="6">
    <source>
        <dbReference type="EMBL" id="GIP55352.1"/>
    </source>
</evidence>
<name>A0ABQ4MH90_9BACL</name>
<evidence type="ECO:0000256" key="4">
    <source>
        <dbReference type="SAM" id="Phobius"/>
    </source>
</evidence>
<gene>
    <name evidence="6" type="ORF">J42TS3_43870</name>
</gene>
<feature type="region of interest" description="Disordered" evidence="3">
    <location>
        <begin position="156"/>
        <end position="291"/>
    </location>
</feature>
<dbReference type="Pfam" id="PF13490">
    <property type="entry name" value="zf-HC2"/>
    <property type="match status" value="1"/>
</dbReference>
<evidence type="ECO:0000256" key="2">
    <source>
        <dbReference type="ARBA" id="ARBA00024438"/>
    </source>
</evidence>
<organism evidence="6 7">
    <name type="scientific">Paenibacillus vini</name>
    <dbReference type="NCBI Taxonomy" id="1476024"/>
    <lineage>
        <taxon>Bacteria</taxon>
        <taxon>Bacillati</taxon>
        <taxon>Bacillota</taxon>
        <taxon>Bacilli</taxon>
        <taxon>Bacillales</taxon>
        <taxon>Paenibacillaceae</taxon>
        <taxon>Paenibacillus</taxon>
    </lineage>
</organism>
<feature type="compositionally biased region" description="Low complexity" evidence="3">
    <location>
        <begin position="156"/>
        <end position="168"/>
    </location>
</feature>
<feature type="compositionally biased region" description="Polar residues" evidence="3">
    <location>
        <begin position="191"/>
        <end position="213"/>
    </location>
</feature>
<evidence type="ECO:0000313" key="7">
    <source>
        <dbReference type="Proteomes" id="UP000679992"/>
    </source>
</evidence>
<dbReference type="EMBL" id="BOSL01000018">
    <property type="protein sequence ID" value="GIP55352.1"/>
    <property type="molecule type" value="Genomic_DNA"/>
</dbReference>
<keyword evidence="4" id="KW-0812">Transmembrane</keyword>
<feature type="domain" description="Putative zinc-finger" evidence="5">
    <location>
        <begin position="3"/>
        <end position="36"/>
    </location>
</feature>
<feature type="region of interest" description="Disordered" evidence="3">
    <location>
        <begin position="371"/>
        <end position="405"/>
    </location>
</feature>
<keyword evidence="7" id="KW-1185">Reference proteome</keyword>
<dbReference type="Gene3D" id="1.10.10.1320">
    <property type="entry name" value="Anti-sigma factor, zinc-finger domain"/>
    <property type="match status" value="1"/>
</dbReference>
<comment type="caution">
    <text evidence="6">The sequence shown here is derived from an EMBL/GenBank/DDBJ whole genome shotgun (WGS) entry which is preliminary data.</text>
</comment>
<reference evidence="6 7" key="1">
    <citation type="submission" date="2021-03" db="EMBL/GenBank/DDBJ databases">
        <title>Antimicrobial resistance genes in bacteria isolated from Japanese honey, and their potential for conferring macrolide and lincosamide resistance in the American foulbrood pathogen Paenibacillus larvae.</title>
        <authorList>
            <person name="Okamoto M."/>
            <person name="Kumagai M."/>
            <person name="Kanamori H."/>
            <person name="Takamatsu D."/>
        </authorList>
    </citation>
    <scope>NUCLEOTIDE SEQUENCE [LARGE SCALE GENOMIC DNA]</scope>
    <source>
        <strain evidence="6 7">J42TS3</strain>
    </source>
</reference>
<proteinExistence type="inferred from homology"/>
<keyword evidence="4" id="KW-1133">Transmembrane helix</keyword>
<dbReference type="InterPro" id="IPR027383">
    <property type="entry name" value="Znf_put"/>
</dbReference>
<feature type="region of interest" description="Disordered" evidence="3">
    <location>
        <begin position="77"/>
        <end position="110"/>
    </location>
</feature>
<protein>
    <recommendedName>
        <fullName evidence="2">Anti-sigma-W factor RsiW</fullName>
    </recommendedName>
</protein>